<dbReference type="EMBL" id="UINC01078529">
    <property type="protein sequence ID" value="SVC19691.1"/>
    <property type="molecule type" value="Genomic_DNA"/>
</dbReference>
<gene>
    <name evidence="1" type="ORF">METZ01_LOCUS272545</name>
</gene>
<sequence>MDFTCEFTGDAWNAEQVFDLGFFEGGQAAELTKQEPPSFTSNPGDVFKNRMQVFTPFQLPLELDGKTMGFITDVLKEIEFWGVSVGTNFIFHIGFDDVFKILKP</sequence>
<proteinExistence type="predicted"/>
<name>A0A382KAD4_9ZZZZ</name>
<dbReference type="AlphaFoldDB" id="A0A382KAD4"/>
<organism evidence="1">
    <name type="scientific">marine metagenome</name>
    <dbReference type="NCBI Taxonomy" id="408172"/>
    <lineage>
        <taxon>unclassified sequences</taxon>
        <taxon>metagenomes</taxon>
        <taxon>ecological metagenomes</taxon>
    </lineage>
</organism>
<protein>
    <submittedName>
        <fullName evidence="1">Uncharacterized protein</fullName>
    </submittedName>
</protein>
<evidence type="ECO:0000313" key="1">
    <source>
        <dbReference type="EMBL" id="SVC19691.1"/>
    </source>
</evidence>
<accession>A0A382KAD4</accession>
<reference evidence="1" key="1">
    <citation type="submission" date="2018-05" db="EMBL/GenBank/DDBJ databases">
        <authorList>
            <person name="Lanie J.A."/>
            <person name="Ng W.-L."/>
            <person name="Kazmierczak K.M."/>
            <person name="Andrzejewski T.M."/>
            <person name="Davidsen T.M."/>
            <person name="Wayne K.J."/>
            <person name="Tettelin H."/>
            <person name="Glass J.I."/>
            <person name="Rusch D."/>
            <person name="Podicherti R."/>
            <person name="Tsui H.-C.T."/>
            <person name="Winkler M.E."/>
        </authorList>
    </citation>
    <scope>NUCLEOTIDE SEQUENCE</scope>
</reference>